<gene>
    <name evidence="9" type="ORF">AD945_09250</name>
</gene>
<dbReference type="PROSITE" id="PS50928">
    <property type="entry name" value="ABC_TM1"/>
    <property type="match status" value="1"/>
</dbReference>
<dbReference type="STRING" id="318683.A0U94_00325"/>
<evidence type="ECO:0000256" key="5">
    <source>
        <dbReference type="ARBA" id="ARBA00022989"/>
    </source>
</evidence>
<feature type="transmembrane region" description="Helical" evidence="7">
    <location>
        <begin position="139"/>
        <end position="160"/>
    </location>
</feature>
<dbReference type="Pfam" id="PF00528">
    <property type="entry name" value="BPD_transp_1"/>
    <property type="match status" value="1"/>
</dbReference>
<organism evidence="9 10">
    <name type="scientific">Gluconobacter albidus</name>
    <dbReference type="NCBI Taxonomy" id="318683"/>
    <lineage>
        <taxon>Bacteria</taxon>
        <taxon>Pseudomonadati</taxon>
        <taxon>Pseudomonadota</taxon>
        <taxon>Alphaproteobacteria</taxon>
        <taxon>Acetobacterales</taxon>
        <taxon>Acetobacteraceae</taxon>
        <taxon>Gluconobacter</taxon>
    </lineage>
</organism>
<feature type="transmembrane region" description="Helical" evidence="7">
    <location>
        <begin position="180"/>
        <end position="202"/>
    </location>
</feature>
<feature type="transmembrane region" description="Helical" evidence="7">
    <location>
        <begin position="241"/>
        <end position="267"/>
    </location>
</feature>
<evidence type="ECO:0000256" key="7">
    <source>
        <dbReference type="RuleBase" id="RU363032"/>
    </source>
</evidence>
<evidence type="ECO:0000259" key="8">
    <source>
        <dbReference type="PROSITE" id="PS50928"/>
    </source>
</evidence>
<comment type="subcellular location">
    <subcellularLocation>
        <location evidence="1 7">Cell membrane</location>
        <topology evidence="1 7">Multi-pass membrane protein</topology>
    </subcellularLocation>
</comment>
<dbReference type="OrthoDB" id="9807402at2"/>
<protein>
    <submittedName>
        <fullName evidence="9">Diguanylate cyclase</fullName>
    </submittedName>
</protein>
<dbReference type="Gene3D" id="1.10.3720.10">
    <property type="entry name" value="MetI-like"/>
    <property type="match status" value="1"/>
</dbReference>
<dbReference type="CDD" id="cd06261">
    <property type="entry name" value="TM_PBP2"/>
    <property type="match status" value="1"/>
</dbReference>
<dbReference type="Pfam" id="PF19300">
    <property type="entry name" value="BPD_transp_1_N"/>
    <property type="match status" value="1"/>
</dbReference>
<dbReference type="PANTHER" id="PTHR43163">
    <property type="entry name" value="DIPEPTIDE TRANSPORT SYSTEM PERMEASE PROTEIN DPPB-RELATED"/>
    <property type="match status" value="1"/>
</dbReference>
<dbReference type="PATRIC" id="fig|318683.6.peg.649"/>
<evidence type="ECO:0000313" key="9">
    <source>
        <dbReference type="EMBL" id="KXV47860.1"/>
    </source>
</evidence>
<dbReference type="InterPro" id="IPR045621">
    <property type="entry name" value="BPD_transp_1_N"/>
</dbReference>
<keyword evidence="4 7" id="KW-0812">Transmembrane</keyword>
<evidence type="ECO:0000256" key="2">
    <source>
        <dbReference type="ARBA" id="ARBA00022448"/>
    </source>
</evidence>
<feature type="transmembrane region" description="Helical" evidence="7">
    <location>
        <begin position="106"/>
        <end position="127"/>
    </location>
</feature>
<dbReference type="InterPro" id="IPR000515">
    <property type="entry name" value="MetI-like"/>
</dbReference>
<feature type="transmembrane region" description="Helical" evidence="7">
    <location>
        <begin position="287"/>
        <end position="309"/>
    </location>
</feature>
<keyword evidence="2 7" id="KW-0813">Transport</keyword>
<dbReference type="GO" id="GO:0005886">
    <property type="term" value="C:plasma membrane"/>
    <property type="evidence" value="ECO:0007669"/>
    <property type="project" value="UniProtKB-SubCell"/>
</dbReference>
<comment type="similarity">
    <text evidence="7">Belongs to the binding-protein-dependent transport system permease family.</text>
</comment>
<comment type="caution">
    <text evidence="9">The sequence shown here is derived from an EMBL/GenBank/DDBJ whole genome shotgun (WGS) entry which is preliminary data.</text>
</comment>
<accession>A0A149TIN6</accession>
<proteinExistence type="inferred from homology"/>
<dbReference type="SUPFAM" id="SSF161098">
    <property type="entry name" value="MetI-like"/>
    <property type="match status" value="1"/>
</dbReference>
<dbReference type="EMBL" id="LHZR01000107">
    <property type="protein sequence ID" value="KXV47860.1"/>
    <property type="molecule type" value="Genomic_DNA"/>
</dbReference>
<dbReference type="GO" id="GO:0055085">
    <property type="term" value="P:transmembrane transport"/>
    <property type="evidence" value="ECO:0007669"/>
    <property type="project" value="InterPro"/>
</dbReference>
<dbReference type="InterPro" id="IPR035906">
    <property type="entry name" value="MetI-like_sf"/>
</dbReference>
<sequence length="319" mass="34646">MGSGNILYVLRLGGLKLLLLLLVSIAGFVLLHLAPGDPLSQFTLAPGMTAERLAQIAHGMGLDQSLWRQYLHWLYGIMTGDWGRSFRDQAPVLGIIVSHLAATVELGLAALMISFTLGVGMGLLGALRSGRVLDDVTSVVSIVLFSLPTFWLGLVFIYVFSVRLHWFPTGNVSSPGDRSVVGYLRHLALPALTLGLVSVPVWSRYMRTFAGEILKQDQIRTARALGLSSGRIIVHRLLRGALLPMIPVAGIYLPTLLSGALVTETVFSWPGIGRLFLDSLQYRDYPVVMGALMFSAILVLLSSTLAELVHHAADPRLRA</sequence>
<name>A0A149TIN6_9PROT</name>
<dbReference type="Proteomes" id="UP000075636">
    <property type="component" value="Unassembled WGS sequence"/>
</dbReference>
<dbReference type="RefSeq" id="WP_062108274.1">
    <property type="nucleotide sequence ID" value="NZ_LHZR01000107.1"/>
</dbReference>
<evidence type="ECO:0000256" key="6">
    <source>
        <dbReference type="ARBA" id="ARBA00023136"/>
    </source>
</evidence>
<feature type="transmembrane region" description="Helical" evidence="7">
    <location>
        <begin position="12"/>
        <end position="34"/>
    </location>
</feature>
<dbReference type="PANTHER" id="PTHR43163:SF6">
    <property type="entry name" value="DIPEPTIDE TRANSPORT SYSTEM PERMEASE PROTEIN DPPB-RELATED"/>
    <property type="match status" value="1"/>
</dbReference>
<dbReference type="AlphaFoldDB" id="A0A149TIN6"/>
<keyword evidence="6 7" id="KW-0472">Membrane</keyword>
<evidence type="ECO:0000256" key="1">
    <source>
        <dbReference type="ARBA" id="ARBA00004651"/>
    </source>
</evidence>
<evidence type="ECO:0000256" key="3">
    <source>
        <dbReference type="ARBA" id="ARBA00022475"/>
    </source>
</evidence>
<feature type="domain" description="ABC transmembrane type-1" evidence="8">
    <location>
        <begin position="100"/>
        <end position="310"/>
    </location>
</feature>
<reference evidence="9 10" key="1">
    <citation type="submission" date="2015-06" db="EMBL/GenBank/DDBJ databases">
        <title>Improved classification and identification of acetic acid bacteria using matrix-assisted laser desorption/ionization time-of-flight mass spectrometry; Gluconobacter nephelii and Gluconobacter uchimurae are later heterotypic synonyms of Gluconobacter japonicus and Gluconobacter oxydans, respectively.</title>
        <authorList>
            <person name="Li L."/>
            <person name="Cleenwerck I."/>
            <person name="De Vuyst L."/>
            <person name="Vandamme P."/>
        </authorList>
    </citation>
    <scope>NUCLEOTIDE SEQUENCE [LARGE SCALE GENOMIC DNA]</scope>
    <source>
        <strain evidence="9 10">LMG 1768</strain>
    </source>
</reference>
<evidence type="ECO:0000313" key="10">
    <source>
        <dbReference type="Proteomes" id="UP000075636"/>
    </source>
</evidence>
<keyword evidence="3" id="KW-1003">Cell membrane</keyword>
<evidence type="ECO:0000256" key="4">
    <source>
        <dbReference type="ARBA" id="ARBA00022692"/>
    </source>
</evidence>
<keyword evidence="5 7" id="KW-1133">Transmembrane helix</keyword>